<dbReference type="EMBL" id="CM043802">
    <property type="protein sequence ID" value="KAI4808120.1"/>
    <property type="molecule type" value="Genomic_DNA"/>
</dbReference>
<sequence length="109" mass="12611">MIGPMKMRTIIHARMNALIIVCSCLCITFTGASDIEKSLHQKLFKNYNMKVRACSELEAKVMVRVGMTLSQLVSLNEKNEEMTTNVFMNMAWIDYRLSWTQRNMTTLQL</sequence>
<proteinExistence type="predicted"/>
<keyword evidence="2" id="KW-1185">Reference proteome</keyword>
<comment type="caution">
    <text evidence="1">The sequence shown here is derived from an EMBL/GenBank/DDBJ whole genome shotgun (WGS) entry which is preliminary data.</text>
</comment>
<accession>A0ACB9W551</accession>
<organism evidence="1 2">
    <name type="scientific">Chaenocephalus aceratus</name>
    <name type="common">Blackfin icefish</name>
    <name type="synonym">Chaenichthys aceratus</name>
    <dbReference type="NCBI Taxonomy" id="36190"/>
    <lineage>
        <taxon>Eukaryota</taxon>
        <taxon>Metazoa</taxon>
        <taxon>Chordata</taxon>
        <taxon>Craniata</taxon>
        <taxon>Vertebrata</taxon>
        <taxon>Euteleostomi</taxon>
        <taxon>Actinopterygii</taxon>
        <taxon>Neopterygii</taxon>
        <taxon>Teleostei</taxon>
        <taxon>Neoteleostei</taxon>
        <taxon>Acanthomorphata</taxon>
        <taxon>Eupercaria</taxon>
        <taxon>Perciformes</taxon>
        <taxon>Notothenioidei</taxon>
        <taxon>Channichthyidae</taxon>
        <taxon>Chaenocephalus</taxon>
    </lineage>
</organism>
<protein>
    <submittedName>
        <fullName evidence="1">Uncharacterized protein</fullName>
    </submittedName>
</protein>
<evidence type="ECO:0000313" key="2">
    <source>
        <dbReference type="Proteomes" id="UP001057452"/>
    </source>
</evidence>
<gene>
    <name evidence="1" type="ORF">KUCAC02_000189</name>
</gene>
<reference evidence="1" key="1">
    <citation type="submission" date="2022-05" db="EMBL/GenBank/DDBJ databases">
        <title>Chromosome-level genome of Chaenocephalus aceratus.</title>
        <authorList>
            <person name="Park H."/>
        </authorList>
    </citation>
    <scope>NUCLEOTIDE SEQUENCE</scope>
    <source>
        <strain evidence="1">KU_202001</strain>
    </source>
</reference>
<evidence type="ECO:0000313" key="1">
    <source>
        <dbReference type="EMBL" id="KAI4808120.1"/>
    </source>
</evidence>
<dbReference type="Proteomes" id="UP001057452">
    <property type="component" value="Chromosome 18"/>
</dbReference>
<name>A0ACB9W551_CHAAC</name>